<sequence>MNIGDYITSGILQDYCLGVLTVEEEKKVETMCNNYPAVANELLLLRQSLEKYADNESIWRRDELRIKIWQAVKKIWEEKS</sequence>
<accession>A0ABV5GGA2</accession>
<proteinExistence type="predicted"/>
<organism evidence="1 2">
    <name type="scientific">Flavobacterium paronense</name>
    <dbReference type="NCBI Taxonomy" id="1392775"/>
    <lineage>
        <taxon>Bacteria</taxon>
        <taxon>Pseudomonadati</taxon>
        <taxon>Bacteroidota</taxon>
        <taxon>Flavobacteriia</taxon>
        <taxon>Flavobacteriales</taxon>
        <taxon>Flavobacteriaceae</taxon>
        <taxon>Flavobacterium</taxon>
    </lineage>
</organism>
<evidence type="ECO:0000313" key="1">
    <source>
        <dbReference type="EMBL" id="MFB9090166.1"/>
    </source>
</evidence>
<reference evidence="1 2" key="1">
    <citation type="submission" date="2024-09" db="EMBL/GenBank/DDBJ databases">
        <authorList>
            <person name="Sun Q."/>
            <person name="Mori K."/>
        </authorList>
    </citation>
    <scope>NUCLEOTIDE SEQUENCE [LARGE SCALE GENOMIC DNA]</scope>
    <source>
        <strain evidence="1 2">CECT 8460</strain>
    </source>
</reference>
<protein>
    <submittedName>
        <fullName evidence="1">Uncharacterized protein</fullName>
    </submittedName>
</protein>
<evidence type="ECO:0000313" key="2">
    <source>
        <dbReference type="Proteomes" id="UP001589576"/>
    </source>
</evidence>
<dbReference type="Proteomes" id="UP001589576">
    <property type="component" value="Unassembled WGS sequence"/>
</dbReference>
<comment type="caution">
    <text evidence="1">The sequence shown here is derived from an EMBL/GenBank/DDBJ whole genome shotgun (WGS) entry which is preliminary data.</text>
</comment>
<dbReference type="RefSeq" id="WP_290285150.1">
    <property type="nucleotide sequence ID" value="NZ_JAUFQN010000019.1"/>
</dbReference>
<keyword evidence="2" id="KW-1185">Reference proteome</keyword>
<gene>
    <name evidence="1" type="ORF">ACFFUU_11185</name>
</gene>
<name>A0ABV5GGA2_9FLAO</name>
<dbReference type="EMBL" id="JBHMFB010000029">
    <property type="protein sequence ID" value="MFB9090166.1"/>
    <property type="molecule type" value="Genomic_DNA"/>
</dbReference>